<dbReference type="InterPro" id="IPR011990">
    <property type="entry name" value="TPR-like_helical_dom_sf"/>
</dbReference>
<keyword evidence="1" id="KW-0802">TPR repeat</keyword>
<keyword evidence="4" id="KW-0808">Transferase</keyword>
<dbReference type="PROSITE" id="PS50125">
    <property type="entry name" value="GUANYLATE_CYCLASE_2"/>
    <property type="match status" value="1"/>
</dbReference>
<evidence type="ECO:0000259" key="3">
    <source>
        <dbReference type="PROSITE" id="PS50125"/>
    </source>
</evidence>
<organism evidence="4 5">
    <name type="scientific">Lutimaribacter marinistellae</name>
    <dbReference type="NCBI Taxonomy" id="1820329"/>
    <lineage>
        <taxon>Bacteria</taxon>
        <taxon>Pseudomonadati</taxon>
        <taxon>Pseudomonadota</taxon>
        <taxon>Alphaproteobacteria</taxon>
        <taxon>Rhodobacterales</taxon>
        <taxon>Roseobacteraceae</taxon>
        <taxon>Lutimaribacter</taxon>
    </lineage>
</organism>
<evidence type="ECO:0000313" key="5">
    <source>
        <dbReference type="Proteomes" id="UP001595629"/>
    </source>
</evidence>
<gene>
    <name evidence="4" type="ORF">ACFORG_11400</name>
</gene>
<dbReference type="InterPro" id="IPR001054">
    <property type="entry name" value="A/G_cyclase"/>
</dbReference>
<evidence type="ECO:0000256" key="1">
    <source>
        <dbReference type="PROSITE-ProRule" id="PRU00339"/>
    </source>
</evidence>
<dbReference type="Pfam" id="PF14559">
    <property type="entry name" value="TPR_19"/>
    <property type="match status" value="1"/>
</dbReference>
<accession>A0ABV7TFI5</accession>
<dbReference type="Gene3D" id="3.30.70.1230">
    <property type="entry name" value="Nucleotide cyclase"/>
    <property type="match status" value="1"/>
</dbReference>
<evidence type="ECO:0000256" key="2">
    <source>
        <dbReference type="SAM" id="Phobius"/>
    </source>
</evidence>
<dbReference type="CDD" id="cd07302">
    <property type="entry name" value="CHD"/>
    <property type="match status" value="1"/>
</dbReference>
<keyword evidence="2" id="KW-1133">Transmembrane helix</keyword>
<dbReference type="SUPFAM" id="SSF48452">
    <property type="entry name" value="TPR-like"/>
    <property type="match status" value="1"/>
</dbReference>
<feature type="transmembrane region" description="Helical" evidence="2">
    <location>
        <begin position="179"/>
        <end position="197"/>
    </location>
</feature>
<feature type="domain" description="Guanylate cyclase" evidence="3">
    <location>
        <begin position="7"/>
        <end position="116"/>
    </location>
</feature>
<dbReference type="RefSeq" id="WP_386735577.1">
    <property type="nucleotide sequence ID" value="NZ_JBHRXI010000010.1"/>
</dbReference>
<dbReference type="Proteomes" id="UP001595629">
    <property type="component" value="Unassembled WGS sequence"/>
</dbReference>
<comment type="caution">
    <text evidence="4">The sequence shown here is derived from an EMBL/GenBank/DDBJ whole genome shotgun (WGS) entry which is preliminary data.</text>
</comment>
<dbReference type="InterPro" id="IPR050697">
    <property type="entry name" value="Adenylyl/Guanylyl_Cyclase_3/4"/>
</dbReference>
<dbReference type="GO" id="GO:0016779">
    <property type="term" value="F:nucleotidyltransferase activity"/>
    <property type="evidence" value="ECO:0007669"/>
    <property type="project" value="UniProtKB-KW"/>
</dbReference>
<dbReference type="Gene3D" id="3.40.50.10070">
    <property type="entry name" value="TolB, N-terminal domain"/>
    <property type="match status" value="1"/>
</dbReference>
<dbReference type="InterPro" id="IPR019734">
    <property type="entry name" value="TPR_rpt"/>
</dbReference>
<dbReference type="EC" id="2.7.7.-" evidence="4"/>
<dbReference type="PROSITE" id="PS50005">
    <property type="entry name" value="TPR"/>
    <property type="match status" value="1"/>
</dbReference>
<dbReference type="EMBL" id="JBHRXI010000010">
    <property type="protein sequence ID" value="MFC3614369.1"/>
    <property type="molecule type" value="Genomic_DNA"/>
</dbReference>
<keyword evidence="5" id="KW-1185">Reference proteome</keyword>
<proteinExistence type="predicted"/>
<keyword evidence="2" id="KW-0812">Transmembrane</keyword>
<dbReference type="InterPro" id="IPR029787">
    <property type="entry name" value="Nucleotide_cyclase"/>
</dbReference>
<dbReference type="SUPFAM" id="SSF55073">
    <property type="entry name" value="Nucleotide cyclase"/>
    <property type="match status" value="1"/>
</dbReference>
<sequence length="603" mass="65649">MPRKLVCFLVADAVGYSARVEANEAEAIAALSATLSIIEEAVARHGGTTLARAGDSVIATFETSVAAVTSALDIQKGVDARDEDVLSLRIGLHFGDVSEKHDTLLGDGLNIAARLEPLAPEGGILITSVVADQIVGKIDAQFAPIGKQRVKNISRPLELFCWPADAARRYRRRKLAGRWPYAVAALALCGLVGAWVMTQQTGDAPAPLRDVVAVLRFQNPGGTPDDRAIADGLAQDLTIRLAEVSGVGVVPSSLVFSVTDHGLEAIGAAQSLGARYVVDGTVRLREEDLRIAVELIDGAEGTIVWADAYDGALPQLVEFRDQIVEQIVGEISGQITKSDLDRLRNTGTENPDAYRQIILGRQAAASLSREATYVAERHFRQAINLDPDYARAYAELAAIYAIRIENGWTVLSKADEEKSLYFAEKALSIDPDLWLAHYAAGRLYSILSEGDFTQAEHHLERAMMLQPANDDARIYLAAVKIFQGKADEAVRIVQPVVATHPHPPFWYYLTLGNALFHVGNYEAAERAFDDCLTQMPSSPYCLRFQIANYGAMGRVEDAEWLLEEYAFLGFDTSLASIMDLLLLEHPEYRANFESALRAAGVGD</sequence>
<reference evidence="5" key="1">
    <citation type="journal article" date="2019" name="Int. J. Syst. Evol. Microbiol.">
        <title>The Global Catalogue of Microorganisms (GCM) 10K type strain sequencing project: providing services to taxonomists for standard genome sequencing and annotation.</title>
        <authorList>
            <consortium name="The Broad Institute Genomics Platform"/>
            <consortium name="The Broad Institute Genome Sequencing Center for Infectious Disease"/>
            <person name="Wu L."/>
            <person name="Ma J."/>
        </authorList>
    </citation>
    <scope>NUCLEOTIDE SEQUENCE [LARGE SCALE GENOMIC DNA]</scope>
    <source>
        <strain evidence="5">KCTC 42911</strain>
    </source>
</reference>
<keyword evidence="4" id="KW-0548">Nucleotidyltransferase</keyword>
<evidence type="ECO:0000313" key="4">
    <source>
        <dbReference type="EMBL" id="MFC3614369.1"/>
    </source>
</evidence>
<protein>
    <submittedName>
        <fullName evidence="4">Adenylate/guanylate cyclase domain-containing protein</fullName>
        <ecNumber evidence="4">2.7.7.-</ecNumber>
    </submittedName>
</protein>
<dbReference type="PANTHER" id="PTHR43081">
    <property type="entry name" value="ADENYLATE CYCLASE, TERMINAL-DIFFERENTIATION SPECIFIC-RELATED"/>
    <property type="match status" value="1"/>
</dbReference>
<feature type="repeat" description="TPR" evidence="1">
    <location>
        <begin position="505"/>
        <end position="538"/>
    </location>
</feature>
<name>A0ABV7TFI5_9RHOB</name>
<dbReference type="PANTHER" id="PTHR43081:SF19">
    <property type="entry name" value="PH-SENSITIVE ADENYLATE CYCLASE RV1264"/>
    <property type="match status" value="1"/>
</dbReference>
<keyword evidence="2" id="KW-0472">Membrane</keyword>
<dbReference type="SMART" id="SM00028">
    <property type="entry name" value="TPR"/>
    <property type="match status" value="4"/>
</dbReference>
<dbReference type="Gene3D" id="1.25.40.10">
    <property type="entry name" value="Tetratricopeptide repeat domain"/>
    <property type="match status" value="2"/>
</dbReference>